<dbReference type="EMBL" id="JBHLUE010000036">
    <property type="protein sequence ID" value="MFC0568626.1"/>
    <property type="molecule type" value="Genomic_DNA"/>
</dbReference>
<protein>
    <submittedName>
        <fullName evidence="2">Uncharacterized protein</fullName>
    </submittedName>
</protein>
<reference evidence="2 3" key="1">
    <citation type="submission" date="2024-09" db="EMBL/GenBank/DDBJ databases">
        <authorList>
            <person name="Sun Q."/>
            <person name="Mori K."/>
        </authorList>
    </citation>
    <scope>NUCLEOTIDE SEQUENCE [LARGE SCALE GENOMIC DNA]</scope>
    <source>
        <strain evidence="2 3">TBRC 2205</strain>
    </source>
</reference>
<name>A0ABV6P6P3_9ACTN</name>
<gene>
    <name evidence="2" type="ORF">ACFFHU_31395</name>
</gene>
<comment type="caution">
    <text evidence="2">The sequence shown here is derived from an EMBL/GenBank/DDBJ whole genome shotgun (WGS) entry which is preliminary data.</text>
</comment>
<organism evidence="2 3">
    <name type="scientific">Plantactinospora siamensis</name>
    <dbReference type="NCBI Taxonomy" id="555372"/>
    <lineage>
        <taxon>Bacteria</taxon>
        <taxon>Bacillati</taxon>
        <taxon>Actinomycetota</taxon>
        <taxon>Actinomycetes</taxon>
        <taxon>Micromonosporales</taxon>
        <taxon>Micromonosporaceae</taxon>
        <taxon>Plantactinospora</taxon>
    </lineage>
</organism>
<evidence type="ECO:0000256" key="1">
    <source>
        <dbReference type="SAM" id="MobiDB-lite"/>
    </source>
</evidence>
<evidence type="ECO:0000313" key="2">
    <source>
        <dbReference type="EMBL" id="MFC0568626.1"/>
    </source>
</evidence>
<dbReference type="Proteomes" id="UP001589894">
    <property type="component" value="Unassembled WGS sequence"/>
</dbReference>
<keyword evidence="3" id="KW-1185">Reference proteome</keyword>
<dbReference type="RefSeq" id="WP_377344179.1">
    <property type="nucleotide sequence ID" value="NZ_JBHLUE010000036.1"/>
</dbReference>
<proteinExistence type="predicted"/>
<evidence type="ECO:0000313" key="3">
    <source>
        <dbReference type="Proteomes" id="UP001589894"/>
    </source>
</evidence>
<sequence length="100" mass="10327">MTAAEHPVWCDPRECAELPSGGRAHTSAAVEVGPTVRVRLIQDGPAPAVTVEQDHPTGEPAEADRRPDELLILEPATAVALAVVLASMGRRAGASNGGAR</sequence>
<accession>A0ABV6P6P3</accession>
<feature type="region of interest" description="Disordered" evidence="1">
    <location>
        <begin position="44"/>
        <end position="65"/>
    </location>
</feature>
<feature type="compositionally biased region" description="Basic and acidic residues" evidence="1">
    <location>
        <begin position="52"/>
        <end position="65"/>
    </location>
</feature>